<dbReference type="SUPFAM" id="SSF50249">
    <property type="entry name" value="Nucleic acid-binding proteins"/>
    <property type="match status" value="1"/>
</dbReference>
<dbReference type="PANTHER" id="PTHR10744:SF1">
    <property type="entry name" value="SMALL RIBOSOMAL SUBUNIT PROTEIN US17M"/>
    <property type="match status" value="1"/>
</dbReference>
<dbReference type="InterPro" id="IPR012340">
    <property type="entry name" value="NA-bd_OB-fold"/>
</dbReference>
<reference evidence="9 10" key="1">
    <citation type="journal article" date="2018" name="Cell">
        <title>The Chara Genome: Secondary Complexity and Implications for Plant Terrestrialization.</title>
        <authorList>
            <person name="Nishiyama T."/>
            <person name="Sakayama H."/>
            <person name="Vries J.D."/>
            <person name="Buschmann H."/>
            <person name="Saint-Marcoux D."/>
            <person name="Ullrich K.K."/>
            <person name="Haas F.B."/>
            <person name="Vanderstraeten L."/>
            <person name="Becker D."/>
            <person name="Lang D."/>
            <person name="Vosolsobe S."/>
            <person name="Rombauts S."/>
            <person name="Wilhelmsson P.K.I."/>
            <person name="Janitza P."/>
            <person name="Kern R."/>
            <person name="Heyl A."/>
            <person name="Rumpler F."/>
            <person name="Villalobos L.I.A.C."/>
            <person name="Clay J.M."/>
            <person name="Skokan R."/>
            <person name="Toyoda A."/>
            <person name="Suzuki Y."/>
            <person name="Kagoshima H."/>
            <person name="Schijlen E."/>
            <person name="Tajeshwar N."/>
            <person name="Catarino B."/>
            <person name="Hetherington A.J."/>
            <person name="Saltykova A."/>
            <person name="Bonnot C."/>
            <person name="Breuninger H."/>
            <person name="Symeonidi A."/>
            <person name="Radhakrishnan G.V."/>
            <person name="Van Nieuwerburgh F."/>
            <person name="Deforce D."/>
            <person name="Chang C."/>
            <person name="Karol K.G."/>
            <person name="Hedrich R."/>
            <person name="Ulvskov P."/>
            <person name="Glockner G."/>
            <person name="Delwiche C.F."/>
            <person name="Petrasek J."/>
            <person name="Van de Peer Y."/>
            <person name="Friml J."/>
            <person name="Beilby M."/>
            <person name="Dolan L."/>
            <person name="Kohara Y."/>
            <person name="Sugano S."/>
            <person name="Fujiyama A."/>
            <person name="Delaux P.-M."/>
            <person name="Quint M."/>
            <person name="TheiBen G."/>
            <person name="Hagemann M."/>
            <person name="Harholt J."/>
            <person name="Dunand C."/>
            <person name="Zachgo S."/>
            <person name="Langdale J."/>
            <person name="Maumus F."/>
            <person name="Straeten D.V.D."/>
            <person name="Gould S.B."/>
            <person name="Rensing S.A."/>
        </authorList>
    </citation>
    <scope>NUCLEOTIDE SEQUENCE [LARGE SCALE GENOMIC DNA]</scope>
    <source>
        <strain evidence="9 10">S276</strain>
    </source>
</reference>
<evidence type="ECO:0000256" key="5">
    <source>
        <dbReference type="ARBA" id="ARBA00022980"/>
    </source>
</evidence>
<feature type="region of interest" description="Disordered" evidence="8">
    <location>
        <begin position="93"/>
        <end position="117"/>
    </location>
</feature>
<evidence type="ECO:0000256" key="6">
    <source>
        <dbReference type="ARBA" id="ARBA00023274"/>
    </source>
</evidence>
<comment type="function">
    <text evidence="1">One of the primary rRNA binding proteins, it binds specifically to the 5'-end of 16S ribosomal RNA.</text>
</comment>
<dbReference type="NCBIfam" id="NF004123">
    <property type="entry name" value="PRK05610.1"/>
    <property type="match status" value="1"/>
</dbReference>
<dbReference type="GO" id="GO:0005739">
    <property type="term" value="C:mitochondrion"/>
    <property type="evidence" value="ECO:0007669"/>
    <property type="project" value="TreeGrafter"/>
</dbReference>
<dbReference type="GO" id="GO:0019843">
    <property type="term" value="F:rRNA binding"/>
    <property type="evidence" value="ECO:0007669"/>
    <property type="project" value="UniProtKB-KW"/>
</dbReference>
<comment type="similarity">
    <text evidence="2">Belongs to the universal ribosomal protein uS17 family.</text>
</comment>
<evidence type="ECO:0000256" key="1">
    <source>
        <dbReference type="ARBA" id="ARBA00002932"/>
    </source>
</evidence>
<sequence length="117" mass="12963">MKSFVGKVISDKMRKSVVVAVDRLVRHRLYPKTVRRTTKLMAHDEENACKIGDEVRIESSRPLSKRKHWVVTDIIRRMRVYNQLSSAAAVGKNVSSTELSAEGTLGASTTPPGKGQG</sequence>
<keyword evidence="6" id="KW-0687">Ribonucleoprotein</keyword>
<dbReference type="HAMAP" id="MF_01345_B">
    <property type="entry name" value="Ribosomal_uS17_B"/>
    <property type="match status" value="1"/>
</dbReference>
<dbReference type="GO" id="GO:0005840">
    <property type="term" value="C:ribosome"/>
    <property type="evidence" value="ECO:0007669"/>
    <property type="project" value="UniProtKB-KW"/>
</dbReference>
<dbReference type="Pfam" id="PF00366">
    <property type="entry name" value="Ribosomal_S17"/>
    <property type="match status" value="1"/>
</dbReference>
<dbReference type="InterPro" id="IPR019984">
    <property type="entry name" value="Ribosomal_uS17_bact/chlr"/>
</dbReference>
<dbReference type="InterPro" id="IPR000266">
    <property type="entry name" value="Ribosomal_uS17"/>
</dbReference>
<dbReference type="Gene3D" id="2.40.50.140">
    <property type="entry name" value="Nucleic acid-binding proteins"/>
    <property type="match status" value="1"/>
</dbReference>
<evidence type="ECO:0000256" key="7">
    <source>
        <dbReference type="ARBA" id="ARBA00035251"/>
    </source>
</evidence>
<dbReference type="GO" id="GO:0006412">
    <property type="term" value="P:translation"/>
    <property type="evidence" value="ECO:0007669"/>
    <property type="project" value="InterPro"/>
</dbReference>
<organism evidence="9 10">
    <name type="scientific">Chara braunii</name>
    <name type="common">Braun's stonewort</name>
    <dbReference type="NCBI Taxonomy" id="69332"/>
    <lineage>
        <taxon>Eukaryota</taxon>
        <taxon>Viridiplantae</taxon>
        <taxon>Streptophyta</taxon>
        <taxon>Charophyceae</taxon>
        <taxon>Charales</taxon>
        <taxon>Characeae</taxon>
        <taxon>Chara</taxon>
    </lineage>
</organism>
<dbReference type="NCBIfam" id="TIGR03635">
    <property type="entry name" value="uS17_bact"/>
    <property type="match status" value="1"/>
</dbReference>
<dbReference type="Gramene" id="GBG74317">
    <property type="protein sequence ID" value="GBG74317"/>
    <property type="gene ID" value="CBR_g18728"/>
</dbReference>
<keyword evidence="10" id="KW-1185">Reference proteome</keyword>
<protein>
    <recommendedName>
        <fullName evidence="7">Small ribosomal subunit protein uS17c</fullName>
    </recommendedName>
</protein>
<proteinExistence type="inferred from homology"/>
<evidence type="ECO:0000256" key="4">
    <source>
        <dbReference type="ARBA" id="ARBA00022884"/>
    </source>
</evidence>
<evidence type="ECO:0000256" key="3">
    <source>
        <dbReference type="ARBA" id="ARBA00022730"/>
    </source>
</evidence>
<dbReference type="Proteomes" id="UP000265515">
    <property type="component" value="Unassembled WGS sequence"/>
</dbReference>
<dbReference type="PANTHER" id="PTHR10744">
    <property type="entry name" value="40S RIBOSOMAL PROTEIN S11 FAMILY MEMBER"/>
    <property type="match status" value="1"/>
</dbReference>
<dbReference type="GO" id="GO:0003735">
    <property type="term" value="F:structural constituent of ribosome"/>
    <property type="evidence" value="ECO:0007669"/>
    <property type="project" value="InterPro"/>
</dbReference>
<dbReference type="OrthoDB" id="274752at2759"/>
<dbReference type="EMBL" id="BFEA01000200">
    <property type="protein sequence ID" value="GBG74317.1"/>
    <property type="molecule type" value="Genomic_DNA"/>
</dbReference>
<accession>A0A388KW96</accession>
<dbReference type="OMA" id="HPMYGKF"/>
<keyword evidence="5" id="KW-0689">Ribosomal protein</keyword>
<name>A0A388KW96_CHABU</name>
<dbReference type="AlphaFoldDB" id="A0A388KW96"/>
<keyword evidence="3" id="KW-0699">rRNA-binding</keyword>
<keyword evidence="4" id="KW-0694">RNA-binding</keyword>
<evidence type="ECO:0000313" key="9">
    <source>
        <dbReference type="EMBL" id="GBG74317.1"/>
    </source>
</evidence>
<evidence type="ECO:0000256" key="2">
    <source>
        <dbReference type="ARBA" id="ARBA00010254"/>
    </source>
</evidence>
<dbReference type="CDD" id="cd00364">
    <property type="entry name" value="Ribosomal_uS17"/>
    <property type="match status" value="1"/>
</dbReference>
<dbReference type="GO" id="GO:1990904">
    <property type="term" value="C:ribonucleoprotein complex"/>
    <property type="evidence" value="ECO:0007669"/>
    <property type="project" value="UniProtKB-KW"/>
</dbReference>
<dbReference type="PRINTS" id="PR00973">
    <property type="entry name" value="RIBOSOMALS17"/>
</dbReference>
<dbReference type="STRING" id="69332.A0A388KW96"/>
<gene>
    <name evidence="9" type="ORF">CBR_g18728</name>
</gene>
<evidence type="ECO:0000256" key="8">
    <source>
        <dbReference type="SAM" id="MobiDB-lite"/>
    </source>
</evidence>
<comment type="caution">
    <text evidence="9">The sequence shown here is derived from an EMBL/GenBank/DDBJ whole genome shotgun (WGS) entry which is preliminary data.</text>
</comment>
<evidence type="ECO:0000313" key="10">
    <source>
        <dbReference type="Proteomes" id="UP000265515"/>
    </source>
</evidence>